<dbReference type="RefSeq" id="YP_006576369.1">
    <property type="nucleotide sequence ID" value="NC_018370.1"/>
</dbReference>
<dbReference type="KEGG" id="foc:YP_006576369"/>
<dbReference type="Proteomes" id="UP000504606">
    <property type="component" value="Mitochondrion MT"/>
</dbReference>
<evidence type="ECO:0000313" key="3">
    <source>
        <dbReference type="Proteomes" id="UP000504606"/>
    </source>
</evidence>
<dbReference type="GeneID" id="79564430"/>
<reference evidence="4" key="2">
    <citation type="submission" date="2012-08" db="EMBL/GenBank/DDBJ databases">
        <authorList>
            <consortium name="NCBI Genome Project"/>
        </authorList>
    </citation>
    <scope>NUCLEOTIDE SEQUENCE</scope>
</reference>
<evidence type="ECO:0000256" key="1">
    <source>
        <dbReference type="SAM" id="Phobius"/>
    </source>
</evidence>
<dbReference type="EMBL" id="JN835456">
    <property type="protein sequence ID" value="AET08371.1"/>
    <property type="molecule type" value="Genomic_DNA"/>
</dbReference>
<keyword evidence="1" id="KW-1133">Transmembrane helix</keyword>
<name>I6NC85_FRAOC</name>
<keyword evidence="2 4" id="KW-0496">Mitochondrion</keyword>
<keyword evidence="1" id="KW-0812">Transmembrane</keyword>
<evidence type="ECO:0000313" key="4">
    <source>
        <dbReference type="RefSeq" id="YP_006576369.1"/>
    </source>
</evidence>
<keyword evidence="1" id="KW-0472">Membrane</keyword>
<feature type="transmembrane region" description="Helical" evidence="1">
    <location>
        <begin position="9"/>
        <end position="27"/>
    </location>
</feature>
<feature type="transmembrane region" description="Helical" evidence="1">
    <location>
        <begin position="94"/>
        <end position="112"/>
    </location>
</feature>
<dbReference type="AlphaFoldDB" id="I6NC85"/>
<dbReference type="CTD" id="79564430"/>
<reference evidence="4" key="3">
    <citation type="submission" date="2025-04" db="UniProtKB">
        <authorList>
            <consortium name="RefSeq"/>
        </authorList>
    </citation>
    <scope>IDENTIFICATION</scope>
</reference>
<evidence type="ECO:0000313" key="2">
    <source>
        <dbReference type="EMBL" id="AET08371.1"/>
    </source>
</evidence>
<feature type="transmembrane region" description="Helical" evidence="1">
    <location>
        <begin position="133"/>
        <end position="152"/>
    </location>
</feature>
<feature type="transmembrane region" description="Helical" evidence="1">
    <location>
        <begin position="33"/>
        <end position="52"/>
    </location>
</feature>
<proteinExistence type="predicted"/>
<organism evidence="2">
    <name type="scientific">Frankliniella occidentalis</name>
    <name type="common">Western flower thrips</name>
    <name type="synonym">Euthrips occidentalis</name>
    <dbReference type="NCBI Taxonomy" id="133901"/>
    <lineage>
        <taxon>Eukaryota</taxon>
        <taxon>Metazoa</taxon>
        <taxon>Ecdysozoa</taxon>
        <taxon>Arthropoda</taxon>
        <taxon>Hexapoda</taxon>
        <taxon>Insecta</taxon>
        <taxon>Pterygota</taxon>
        <taxon>Neoptera</taxon>
        <taxon>Paraneoptera</taxon>
        <taxon>Thysanoptera</taxon>
        <taxon>Terebrantia</taxon>
        <taxon>Thripoidea</taxon>
        <taxon>Thripidae</taxon>
        <taxon>Frankliniella</taxon>
    </lineage>
</organism>
<feature type="transmembrane region" description="Helical" evidence="1">
    <location>
        <begin position="59"/>
        <end position="82"/>
    </location>
</feature>
<accession>I6NC85</accession>
<reference evidence="2 3" key="1">
    <citation type="journal article" date="2012" name="Gene">
        <title>The complete mitochondrial genome sequence of the western flower thrips Frankliniella occidentalis (Thysanoptera: Thripidae) contains triplicate putative control regions.</title>
        <authorList>
            <person name="Yan D."/>
            <person name="Tang Y."/>
            <person name="Xue X."/>
            <person name="Wang M."/>
            <person name="Liu F."/>
            <person name="Fan J."/>
        </authorList>
    </citation>
    <scope>NUCLEOTIDE SEQUENCE</scope>
</reference>
<geneLocation type="mitochondrion" evidence="2 4"/>
<keyword evidence="3" id="KW-1185">Reference proteome</keyword>
<sequence length="162" mass="19095">MIMIIMIEIGLKKIIFLTFLTSFFMMINSNHPMMMGILIIIQSVFMAINLSLSFNFNWFSYMLFMIYLGGILMLFSYIISISFSKQPLMKKNPIFLSLMLLTIFYTQKESFLEFKKMKISKMLIVLYDNNSKLTLFLMAFLFYIMTGVIFITENEKMSLKKG</sequence>
<protein>
    <submittedName>
        <fullName evidence="2 4">NADH dehydrogenase subunit 6</fullName>
    </submittedName>
</protein>